<sequence>MPSLWSPLWHSGAAVILVSSLSPQAQHLTVPAKSLPCSVKATHLVIPFGKVEKEAGTQILLTSGSLLCPICALHYHLTVNLQVPDSAPLFAYAAADEGWMLLTKLSFLSHCKEARDPLQLLQVSGHSFCIGSTTVRPESVAAQGHWKSLVFLLYWHCLKDLLPLMISKSYDRSCIASLKADSDGFFPEHCLWVGAVVSALAKTWLL</sequence>
<dbReference type="OrthoDB" id="3266428at2759"/>
<organism evidence="2 3">
    <name type="scientific">Heliocybe sulcata</name>
    <dbReference type="NCBI Taxonomy" id="5364"/>
    <lineage>
        <taxon>Eukaryota</taxon>
        <taxon>Fungi</taxon>
        <taxon>Dikarya</taxon>
        <taxon>Basidiomycota</taxon>
        <taxon>Agaricomycotina</taxon>
        <taxon>Agaricomycetes</taxon>
        <taxon>Gloeophyllales</taxon>
        <taxon>Gloeophyllaceae</taxon>
        <taxon>Heliocybe</taxon>
    </lineage>
</organism>
<evidence type="ECO:0000313" key="3">
    <source>
        <dbReference type="Proteomes" id="UP000305948"/>
    </source>
</evidence>
<protein>
    <submittedName>
        <fullName evidence="2">Uncharacterized protein</fullName>
    </submittedName>
</protein>
<proteinExistence type="predicted"/>
<dbReference type="STRING" id="5364.A0A5C3N579"/>
<dbReference type="AlphaFoldDB" id="A0A5C3N579"/>
<dbReference type="Proteomes" id="UP000305948">
    <property type="component" value="Unassembled WGS sequence"/>
</dbReference>
<evidence type="ECO:0000256" key="1">
    <source>
        <dbReference type="SAM" id="SignalP"/>
    </source>
</evidence>
<name>A0A5C3N579_9AGAM</name>
<evidence type="ECO:0000313" key="2">
    <source>
        <dbReference type="EMBL" id="TFK51626.1"/>
    </source>
</evidence>
<gene>
    <name evidence="2" type="ORF">OE88DRAFT_1644320</name>
</gene>
<keyword evidence="3" id="KW-1185">Reference proteome</keyword>
<feature type="signal peptide" evidence="1">
    <location>
        <begin position="1"/>
        <end position="20"/>
    </location>
</feature>
<keyword evidence="1" id="KW-0732">Signal</keyword>
<feature type="chain" id="PRO_5022963427" evidence="1">
    <location>
        <begin position="21"/>
        <end position="206"/>
    </location>
</feature>
<accession>A0A5C3N579</accession>
<dbReference type="EMBL" id="ML213510">
    <property type="protein sequence ID" value="TFK51626.1"/>
    <property type="molecule type" value="Genomic_DNA"/>
</dbReference>
<reference evidence="2 3" key="1">
    <citation type="journal article" date="2019" name="Nat. Ecol. Evol.">
        <title>Megaphylogeny resolves global patterns of mushroom evolution.</title>
        <authorList>
            <person name="Varga T."/>
            <person name="Krizsan K."/>
            <person name="Foldi C."/>
            <person name="Dima B."/>
            <person name="Sanchez-Garcia M."/>
            <person name="Sanchez-Ramirez S."/>
            <person name="Szollosi G.J."/>
            <person name="Szarkandi J.G."/>
            <person name="Papp V."/>
            <person name="Albert L."/>
            <person name="Andreopoulos W."/>
            <person name="Angelini C."/>
            <person name="Antonin V."/>
            <person name="Barry K.W."/>
            <person name="Bougher N.L."/>
            <person name="Buchanan P."/>
            <person name="Buyck B."/>
            <person name="Bense V."/>
            <person name="Catcheside P."/>
            <person name="Chovatia M."/>
            <person name="Cooper J."/>
            <person name="Damon W."/>
            <person name="Desjardin D."/>
            <person name="Finy P."/>
            <person name="Geml J."/>
            <person name="Haridas S."/>
            <person name="Hughes K."/>
            <person name="Justo A."/>
            <person name="Karasinski D."/>
            <person name="Kautmanova I."/>
            <person name="Kiss B."/>
            <person name="Kocsube S."/>
            <person name="Kotiranta H."/>
            <person name="LaButti K.M."/>
            <person name="Lechner B.E."/>
            <person name="Liimatainen K."/>
            <person name="Lipzen A."/>
            <person name="Lukacs Z."/>
            <person name="Mihaltcheva S."/>
            <person name="Morgado L.N."/>
            <person name="Niskanen T."/>
            <person name="Noordeloos M.E."/>
            <person name="Ohm R.A."/>
            <person name="Ortiz-Santana B."/>
            <person name="Ovrebo C."/>
            <person name="Racz N."/>
            <person name="Riley R."/>
            <person name="Savchenko A."/>
            <person name="Shiryaev A."/>
            <person name="Soop K."/>
            <person name="Spirin V."/>
            <person name="Szebenyi C."/>
            <person name="Tomsovsky M."/>
            <person name="Tulloss R.E."/>
            <person name="Uehling J."/>
            <person name="Grigoriev I.V."/>
            <person name="Vagvolgyi C."/>
            <person name="Papp T."/>
            <person name="Martin F.M."/>
            <person name="Miettinen O."/>
            <person name="Hibbett D.S."/>
            <person name="Nagy L.G."/>
        </authorList>
    </citation>
    <scope>NUCLEOTIDE SEQUENCE [LARGE SCALE GENOMIC DNA]</scope>
    <source>
        <strain evidence="2 3">OMC1185</strain>
    </source>
</reference>